<gene>
    <name evidence="1" type="ORF">L1987_38474</name>
</gene>
<protein>
    <submittedName>
        <fullName evidence="1">Uncharacterized protein</fullName>
    </submittedName>
</protein>
<keyword evidence="2" id="KW-1185">Reference proteome</keyword>
<evidence type="ECO:0000313" key="1">
    <source>
        <dbReference type="EMBL" id="KAI3795814.1"/>
    </source>
</evidence>
<evidence type="ECO:0000313" key="2">
    <source>
        <dbReference type="Proteomes" id="UP001056120"/>
    </source>
</evidence>
<dbReference type="EMBL" id="CM042029">
    <property type="protein sequence ID" value="KAI3795814.1"/>
    <property type="molecule type" value="Genomic_DNA"/>
</dbReference>
<dbReference type="Proteomes" id="UP001056120">
    <property type="component" value="Linkage Group LG12"/>
</dbReference>
<organism evidence="1 2">
    <name type="scientific">Smallanthus sonchifolius</name>
    <dbReference type="NCBI Taxonomy" id="185202"/>
    <lineage>
        <taxon>Eukaryota</taxon>
        <taxon>Viridiplantae</taxon>
        <taxon>Streptophyta</taxon>
        <taxon>Embryophyta</taxon>
        <taxon>Tracheophyta</taxon>
        <taxon>Spermatophyta</taxon>
        <taxon>Magnoliopsida</taxon>
        <taxon>eudicotyledons</taxon>
        <taxon>Gunneridae</taxon>
        <taxon>Pentapetalae</taxon>
        <taxon>asterids</taxon>
        <taxon>campanulids</taxon>
        <taxon>Asterales</taxon>
        <taxon>Asteraceae</taxon>
        <taxon>Asteroideae</taxon>
        <taxon>Heliantheae alliance</taxon>
        <taxon>Millerieae</taxon>
        <taxon>Smallanthus</taxon>
    </lineage>
</organism>
<name>A0ACB9HJB5_9ASTR</name>
<proteinExistence type="predicted"/>
<comment type="caution">
    <text evidence="1">The sequence shown here is derived from an EMBL/GenBank/DDBJ whole genome shotgun (WGS) entry which is preliminary data.</text>
</comment>
<reference evidence="1 2" key="2">
    <citation type="journal article" date="2022" name="Mol. Ecol. Resour.">
        <title>The genomes of chicory, endive, great burdock and yacon provide insights into Asteraceae paleo-polyploidization history and plant inulin production.</title>
        <authorList>
            <person name="Fan W."/>
            <person name="Wang S."/>
            <person name="Wang H."/>
            <person name="Wang A."/>
            <person name="Jiang F."/>
            <person name="Liu H."/>
            <person name="Zhao H."/>
            <person name="Xu D."/>
            <person name="Zhang Y."/>
        </authorList>
    </citation>
    <scope>NUCLEOTIDE SEQUENCE [LARGE SCALE GENOMIC DNA]</scope>
    <source>
        <strain evidence="2">cv. Yunnan</strain>
        <tissue evidence="1">Leaves</tissue>
    </source>
</reference>
<reference evidence="2" key="1">
    <citation type="journal article" date="2022" name="Mol. Ecol. Resour.">
        <title>The genomes of chicory, endive, great burdock and yacon provide insights into Asteraceae palaeo-polyploidization history and plant inulin production.</title>
        <authorList>
            <person name="Fan W."/>
            <person name="Wang S."/>
            <person name="Wang H."/>
            <person name="Wang A."/>
            <person name="Jiang F."/>
            <person name="Liu H."/>
            <person name="Zhao H."/>
            <person name="Xu D."/>
            <person name="Zhang Y."/>
        </authorList>
    </citation>
    <scope>NUCLEOTIDE SEQUENCE [LARGE SCALE GENOMIC DNA]</scope>
    <source>
        <strain evidence="2">cv. Yunnan</strain>
    </source>
</reference>
<sequence>MRIISVELDTEGFSVFSTRSRNVASILTSVAASSMAIGMIQLISLLEYDEGRIVNRKPEVSIFEEGDI</sequence>
<accession>A0ACB9HJB5</accession>